<feature type="transmembrane region" description="Helical" evidence="5">
    <location>
        <begin position="182"/>
        <end position="200"/>
    </location>
</feature>
<evidence type="ECO:0000313" key="6">
    <source>
        <dbReference type="EMBL" id="CCH45912.1"/>
    </source>
</evidence>
<dbReference type="GO" id="GO:0005886">
    <property type="term" value="C:plasma membrane"/>
    <property type="evidence" value="ECO:0007669"/>
    <property type="project" value="TreeGrafter"/>
</dbReference>
<evidence type="ECO:0000256" key="1">
    <source>
        <dbReference type="ARBA" id="ARBA00004141"/>
    </source>
</evidence>
<comment type="subcellular location">
    <subcellularLocation>
        <location evidence="1">Membrane</location>
        <topology evidence="1">Multi-pass membrane protein</topology>
    </subcellularLocation>
</comment>
<feature type="transmembrane region" description="Helical" evidence="5">
    <location>
        <begin position="100"/>
        <end position="117"/>
    </location>
</feature>
<feature type="transmembrane region" description="Helical" evidence="5">
    <location>
        <begin position="376"/>
        <end position="396"/>
    </location>
</feature>
<comment type="caution">
    <text evidence="6">The sequence shown here is derived from an EMBL/GenBank/DDBJ whole genome shotgun (WGS) entry which is preliminary data.</text>
</comment>
<dbReference type="Gene3D" id="1.20.1250.20">
    <property type="entry name" value="MFS general substrate transporter like domains"/>
    <property type="match status" value="1"/>
</dbReference>
<feature type="transmembrane region" description="Helical" evidence="5">
    <location>
        <begin position="511"/>
        <end position="529"/>
    </location>
</feature>
<dbReference type="STRING" id="1206466.K0KVG6"/>
<feature type="transmembrane region" description="Helical" evidence="5">
    <location>
        <begin position="212"/>
        <end position="232"/>
    </location>
</feature>
<gene>
    <name evidence="6" type="ORF">BN7_5499</name>
</gene>
<accession>K0KVG6</accession>
<feature type="transmembrane region" description="Helical" evidence="5">
    <location>
        <begin position="480"/>
        <end position="499"/>
    </location>
</feature>
<feature type="transmembrane region" description="Helical" evidence="5">
    <location>
        <begin position="56"/>
        <end position="80"/>
    </location>
</feature>
<dbReference type="InterPro" id="IPR036259">
    <property type="entry name" value="MFS_trans_sf"/>
</dbReference>
<keyword evidence="4 5" id="KW-0472">Membrane</keyword>
<dbReference type="eggNOG" id="KOG0255">
    <property type="taxonomic scope" value="Eukaryota"/>
</dbReference>
<feature type="transmembrane region" description="Helical" evidence="5">
    <location>
        <begin position="337"/>
        <end position="356"/>
    </location>
</feature>
<dbReference type="Pfam" id="PF07690">
    <property type="entry name" value="MFS_1"/>
    <property type="match status" value="1"/>
</dbReference>
<name>K0KVG6_WICCF</name>
<evidence type="ECO:0000313" key="7">
    <source>
        <dbReference type="Proteomes" id="UP000009328"/>
    </source>
</evidence>
<dbReference type="PANTHER" id="PTHR23502">
    <property type="entry name" value="MAJOR FACILITATOR SUPERFAMILY"/>
    <property type="match status" value="1"/>
</dbReference>
<dbReference type="HOGENOM" id="CLU_008455_13_3_1"/>
<evidence type="ECO:0000256" key="5">
    <source>
        <dbReference type="SAM" id="Phobius"/>
    </source>
</evidence>
<evidence type="ECO:0000256" key="3">
    <source>
        <dbReference type="ARBA" id="ARBA00022989"/>
    </source>
</evidence>
<feature type="transmembrane region" description="Helical" evidence="5">
    <location>
        <begin position="124"/>
        <end position="141"/>
    </location>
</feature>
<keyword evidence="2 5" id="KW-0812">Transmembrane</keyword>
<feature type="transmembrane region" description="Helical" evidence="5">
    <location>
        <begin position="442"/>
        <end position="468"/>
    </location>
</feature>
<keyword evidence="7" id="KW-1185">Reference proteome</keyword>
<evidence type="ECO:0000256" key="2">
    <source>
        <dbReference type="ARBA" id="ARBA00022692"/>
    </source>
</evidence>
<keyword evidence="3 5" id="KW-1133">Transmembrane helix</keyword>
<evidence type="ECO:0000256" key="4">
    <source>
        <dbReference type="ARBA" id="ARBA00023136"/>
    </source>
</evidence>
<dbReference type="Proteomes" id="UP000009328">
    <property type="component" value="Unassembled WGS sequence"/>
</dbReference>
<organism evidence="6 7">
    <name type="scientific">Wickerhamomyces ciferrii (strain ATCC 14091 / BCRC 22168 / CBS 111 / JCM 3599 / NBRC 0793 / NRRL Y-1031 F-60-10)</name>
    <name type="common">Yeast</name>
    <name type="synonym">Pichia ciferrii</name>
    <dbReference type="NCBI Taxonomy" id="1206466"/>
    <lineage>
        <taxon>Eukaryota</taxon>
        <taxon>Fungi</taxon>
        <taxon>Dikarya</taxon>
        <taxon>Ascomycota</taxon>
        <taxon>Saccharomycotina</taxon>
        <taxon>Saccharomycetes</taxon>
        <taxon>Phaffomycetales</taxon>
        <taxon>Wickerhamomycetaceae</taxon>
        <taxon>Wickerhamomyces</taxon>
    </lineage>
</organism>
<dbReference type="PANTHER" id="PTHR23502:SF30">
    <property type="entry name" value="TRANSPORTER, PUTATIVE (AFU_ORTHOLOGUE AFUA_8G04702)-RELATED"/>
    <property type="match status" value="1"/>
</dbReference>
<dbReference type="EMBL" id="CAIF01000217">
    <property type="protein sequence ID" value="CCH45912.1"/>
    <property type="molecule type" value="Genomic_DNA"/>
</dbReference>
<dbReference type="SUPFAM" id="SSF103473">
    <property type="entry name" value="MFS general substrate transporter"/>
    <property type="match status" value="1"/>
</dbReference>
<dbReference type="AlphaFoldDB" id="K0KVG6"/>
<reference evidence="6 7" key="1">
    <citation type="journal article" date="2012" name="Eukaryot. Cell">
        <title>Draft genome sequence of Wickerhamomyces ciferrii NRRL Y-1031 F-60-10.</title>
        <authorList>
            <person name="Schneider J."/>
            <person name="Andrea H."/>
            <person name="Blom J."/>
            <person name="Jaenicke S."/>
            <person name="Ruckert C."/>
            <person name="Schorsch C."/>
            <person name="Szczepanowski R."/>
            <person name="Farwick M."/>
            <person name="Goesmann A."/>
            <person name="Puhler A."/>
            <person name="Schaffer S."/>
            <person name="Tauch A."/>
            <person name="Kohler T."/>
            <person name="Brinkrolf K."/>
        </authorList>
    </citation>
    <scope>NUCLEOTIDE SEQUENCE [LARGE SCALE GENOMIC DNA]</scope>
    <source>
        <strain evidence="7">ATCC 14091 / BCRC 22168 / CBS 111 / JCM 3599 / NBRC 0793 / NRRL Y-1031 F-60-10</strain>
    </source>
</reference>
<sequence>MIEEINYNAVPGTTHLVDLEGKMNAHHSSGDSKIVLIPTPSDDYDDPLNWSPRRKWLAVFCNVVYTYGVGIPSAAIYSVLTNIAKETDITLGELNAGTGYMFLFFGLGCVIFQPIALQYGKRPVYLFSLFATCLICVWAPYSKSNGEWIGGKILQGFFGSPIESLCEITMSDLFFEHERARGMGIYALALITSNFMAPMLAGFVSDGMGWKWVMWLCSIFSAVCLVFLYFFMEETNFKRDYSQIDSGMTVLEGIGSDPESLAEDNLADGEKPAQREYKGTNTKNHHTVEVPSSNILFQPKPRKTFKDKISLTGGFKDKFLLPHYLLGPFKMARFPSVLWAGFLYGSSLVFFNLLNATESTVLSGAPYNFSAAMCGLAYISPNICCVVVFLMAGYMSDYLKVSLAKRRGGTSLPEDRLWILVVYMVLGFLACIGWGVGAHYEVHWIVLVISMGLMGGLTVFGCTAAVTYCSDCYHEMDTEAMVVVILIRNLMSFACSYGLTDWVLNMGYKNSFISAACLTLFCNATFLVIRASGPYWRNKTKAQYWKIVEHKRSVEAGI</sequence>
<feature type="transmembrane region" description="Helical" evidence="5">
    <location>
        <begin position="417"/>
        <end position="436"/>
    </location>
</feature>
<protein>
    <submittedName>
        <fullName evidence="6">Membrane protein</fullName>
    </submittedName>
</protein>
<proteinExistence type="predicted"/>
<dbReference type="InParanoid" id="K0KVG6"/>
<dbReference type="GO" id="GO:0022857">
    <property type="term" value="F:transmembrane transporter activity"/>
    <property type="evidence" value="ECO:0007669"/>
    <property type="project" value="InterPro"/>
</dbReference>
<dbReference type="InterPro" id="IPR011701">
    <property type="entry name" value="MFS"/>
</dbReference>